<evidence type="ECO:0000256" key="5">
    <source>
        <dbReference type="ARBA" id="ARBA00022561"/>
    </source>
</evidence>
<evidence type="ECO:0000256" key="13">
    <source>
        <dbReference type="ARBA" id="ARBA00023125"/>
    </source>
</evidence>
<comment type="subcellular location">
    <subcellularLocation>
        <location evidence="2">Host cytoplasm</location>
    </subcellularLocation>
    <subcellularLocation>
        <location evidence="1">Host nucleus</location>
    </subcellularLocation>
    <subcellularLocation>
        <location evidence="3">Virion</location>
    </subcellularLocation>
</comment>
<evidence type="ECO:0000256" key="3">
    <source>
        <dbReference type="ARBA" id="ARBA00004328"/>
    </source>
</evidence>
<dbReference type="GO" id="GO:0046718">
    <property type="term" value="P:symbiont entry into host cell"/>
    <property type="evidence" value="ECO:0007669"/>
    <property type="project" value="UniProtKB-KW"/>
</dbReference>
<dbReference type="GO" id="GO:0019076">
    <property type="term" value="P:viral release from host cell"/>
    <property type="evidence" value="ECO:0007669"/>
    <property type="project" value="InterPro"/>
</dbReference>
<evidence type="ECO:0000256" key="2">
    <source>
        <dbReference type="ARBA" id="ARBA00004192"/>
    </source>
</evidence>
<keyword evidence="11" id="KW-0543">Viral nucleoprotein</keyword>
<keyword evidence="7" id="KW-0945">Host-virus interaction</keyword>
<evidence type="ECO:0000256" key="17">
    <source>
        <dbReference type="SAM" id="MobiDB-lite"/>
    </source>
</evidence>
<dbReference type="EMBL" id="MF621235">
    <property type="protein sequence ID" value="AXY87508.1"/>
    <property type="molecule type" value="Genomic_RNA"/>
</dbReference>
<evidence type="ECO:0000256" key="8">
    <source>
        <dbReference type="ARBA" id="ARBA00022844"/>
    </source>
</evidence>
<feature type="region of interest" description="Disordered" evidence="17">
    <location>
        <begin position="173"/>
        <end position="274"/>
    </location>
</feature>
<dbReference type="Gene3D" id="1.20.5.1500">
    <property type="match status" value="1"/>
</dbReference>
<evidence type="ECO:0000256" key="10">
    <source>
        <dbReference type="ARBA" id="ARBA00022952"/>
    </source>
</evidence>
<dbReference type="Pfam" id="PF20673">
    <property type="entry name" value="Gag_spuma_C"/>
    <property type="match status" value="1"/>
</dbReference>
<accession>A0A6J3YL32</accession>
<protein>
    <recommendedName>
        <fullName evidence="4">Gag polyprotein</fullName>
    </recommendedName>
</protein>
<keyword evidence="15" id="KW-1160">Virus entry into host cell</keyword>
<keyword evidence="9" id="KW-0694">RNA-binding</keyword>
<dbReference type="GO" id="GO:0019013">
    <property type="term" value="C:viral nucleocapsid"/>
    <property type="evidence" value="ECO:0007669"/>
    <property type="project" value="UniProtKB-KW"/>
</dbReference>
<dbReference type="Pfam" id="PF03276">
    <property type="entry name" value="Gag_spuma_N"/>
    <property type="match status" value="1"/>
</dbReference>
<feature type="compositionally biased region" description="Polar residues" evidence="17">
    <location>
        <begin position="624"/>
        <end position="634"/>
    </location>
</feature>
<reference evidence="20" key="1">
    <citation type="journal article" date="2019" name="Viruses">
        <title>Molecular Analysis of the Complete Genome of a Simian Foamy Virus Infecting Hylobates pileatus (pileated gibbon) Reveals Ancient Co-Evolution with Lesser Apes.</title>
        <authorList>
            <person name="Shankar A."/>
            <person name="Sibley S.D."/>
            <person name="Goldberg T.L."/>
            <person name="Switzer W.M."/>
        </authorList>
    </citation>
    <scope>NUCLEOTIDE SEQUENCE</scope>
    <source>
        <strain evidence="20">SAM106</strain>
    </source>
</reference>
<evidence type="ECO:0000256" key="12">
    <source>
        <dbReference type="ARBA" id="ARBA00023120"/>
    </source>
</evidence>
<name>A0A6J3YL32_9RETR</name>
<evidence type="ECO:0000256" key="7">
    <source>
        <dbReference type="ARBA" id="ARBA00022581"/>
    </source>
</evidence>
<dbReference type="Pfam" id="PF20672">
    <property type="entry name" value="Gag_FV_central"/>
    <property type="match status" value="1"/>
</dbReference>
<dbReference type="GO" id="GO:0075521">
    <property type="term" value="P:microtubule-dependent intracellular transport of viral material towards nucleus"/>
    <property type="evidence" value="ECO:0007669"/>
    <property type="project" value="UniProtKB-KW"/>
</dbReference>
<keyword evidence="10" id="KW-1177">Microtubular inwards viral transport</keyword>
<keyword evidence="6" id="KW-1048">Host nucleus</keyword>
<dbReference type="GO" id="GO:0044163">
    <property type="term" value="C:host cytoskeleton"/>
    <property type="evidence" value="ECO:0007669"/>
    <property type="project" value="InterPro"/>
</dbReference>
<dbReference type="GO" id="GO:0042025">
    <property type="term" value="C:host cell nucleus"/>
    <property type="evidence" value="ECO:0007669"/>
    <property type="project" value="UniProtKB-SubCell"/>
</dbReference>
<organism evidence="20">
    <name type="scientific">Simian foamy virus</name>
    <dbReference type="NCBI Taxonomy" id="11642"/>
    <lineage>
        <taxon>Viruses</taxon>
        <taxon>Riboviria</taxon>
        <taxon>Pararnavirae</taxon>
        <taxon>Artverviricota</taxon>
        <taxon>Revtraviricetes</taxon>
        <taxon>Ortervirales</taxon>
        <taxon>Retroviridae</taxon>
        <taxon>Spumaretrovirinae</taxon>
        <taxon>Simiispumavirus</taxon>
        <taxon>Simiispumavirus pantrosch</taxon>
    </lineage>
</organism>
<sequence>MEAPEGDLDVQELVLLMQDLGINRMPRHGEIIGLRMNVGEWGFGDRYNVVQIVLQDDDGTPLEVPRWTAVNRPANPYGLLTLSGTQGELELAFNGIGPAEGALRFGPLSNGQWIPDCPFCQGFLPLTQAEMLYMQPIELRDTVEIQGEIQLQMLEYIEILEAENRALRRGLHMPDADRSRSHRPQNIEFGRPQDSSTPRRRGASVERPPWASTNPFLEDQPGPSNSRPSSPILPGICIATPRIPPQAQPNNVSLRGPVGPISQPDAGAPPAPASVSVPQPVVHYVPVPAPAPAIPPPAPTAVIPIQHIRAVTGPTPTNPREIPMWLGRHAPAIEGVFPITDQETRARVCNALIGGQAGLTLTGPEANDWATVVAVLFTRTHGAYPLHQLGQILKDIASQEGINTAYRLGMMMANGDFDLVWGILRAYVPGQAAVTAITQRLENEPSQEARVANFPTIVNSVYEMLGLNSRGQSIRPGASSSQQTGGRGRGRNRNAASGNTQGGNQRQSRQSGVQGRQSQGGRGRGSNNNTNSRQEGNQNSSGYNLRPRTYNPQRYGGGQGRRWNENTDGNSQHVGNRRSDQRSSGSQSQPNSGARGDQPRRSGAGRGQGGNRNQTGNRAPPENRSFNTVSQTATRPAESTNNESTTSSTAPGSRDQGN</sequence>
<keyword evidence="13" id="KW-0238">DNA-binding</keyword>
<evidence type="ECO:0000259" key="19">
    <source>
        <dbReference type="Pfam" id="PF20673"/>
    </source>
</evidence>
<keyword evidence="5" id="KW-0167">Capsid protein</keyword>
<evidence type="ECO:0000256" key="11">
    <source>
        <dbReference type="ARBA" id="ARBA00023086"/>
    </source>
</evidence>
<comment type="function">
    <text evidence="16">Involved in capsid formation and genome binding. Shortly after infection, interaction between incoming particle-associated Gag proteins and host dynein allows centrosomal targeting of the viral genome (associated to Gag), prior to nucleus translocation and integration into host genome.</text>
</comment>
<dbReference type="GO" id="GO:0030430">
    <property type="term" value="C:host cell cytoplasm"/>
    <property type="evidence" value="ECO:0007669"/>
    <property type="project" value="UniProtKB-SubCell"/>
</dbReference>
<evidence type="ECO:0000256" key="6">
    <source>
        <dbReference type="ARBA" id="ARBA00022562"/>
    </source>
</evidence>
<proteinExistence type="predicted"/>
<evidence type="ECO:0000313" key="20">
    <source>
        <dbReference type="EMBL" id="AXY87508.1"/>
    </source>
</evidence>
<evidence type="ECO:0000256" key="14">
    <source>
        <dbReference type="ARBA" id="ARBA00023200"/>
    </source>
</evidence>
<keyword evidence="12" id="KW-1176">Cytoplasmic inwards viral transport</keyword>
<keyword evidence="8" id="KW-0946">Virion</keyword>
<dbReference type="GO" id="GO:0043657">
    <property type="term" value="C:host cell"/>
    <property type="evidence" value="ECO:0007669"/>
    <property type="project" value="GOC"/>
</dbReference>
<feature type="domain" description="Gag polyprotein N-terminal" evidence="18">
    <location>
        <begin position="8"/>
        <end position="149"/>
    </location>
</feature>
<feature type="compositionally biased region" description="Low complexity" evidence="17">
    <location>
        <begin position="493"/>
        <end position="517"/>
    </location>
</feature>
<evidence type="ECO:0000256" key="1">
    <source>
        <dbReference type="ARBA" id="ARBA00004147"/>
    </source>
</evidence>
<dbReference type="InterPro" id="IPR049099">
    <property type="entry name" value="Gag_C"/>
</dbReference>
<feature type="compositionally biased region" description="Low complexity" evidence="17">
    <location>
        <begin position="525"/>
        <end position="534"/>
    </location>
</feature>
<evidence type="ECO:0000256" key="9">
    <source>
        <dbReference type="ARBA" id="ARBA00022884"/>
    </source>
</evidence>
<evidence type="ECO:0000256" key="4">
    <source>
        <dbReference type="ARBA" id="ARBA00019628"/>
    </source>
</evidence>
<feature type="region of interest" description="Disordered" evidence="17">
    <location>
        <begin position="470"/>
        <end position="658"/>
    </location>
</feature>
<dbReference type="GO" id="GO:0003723">
    <property type="term" value="F:RNA binding"/>
    <property type="evidence" value="ECO:0007669"/>
    <property type="project" value="UniProtKB-KW"/>
</dbReference>
<feature type="compositionally biased region" description="Low complexity" evidence="17">
    <location>
        <begin position="638"/>
        <end position="649"/>
    </location>
</feature>
<evidence type="ECO:0000259" key="18">
    <source>
        <dbReference type="Pfam" id="PF03276"/>
    </source>
</evidence>
<keyword evidence="14" id="KW-1035">Host cytoplasm</keyword>
<evidence type="ECO:0000256" key="15">
    <source>
        <dbReference type="ARBA" id="ARBA00023296"/>
    </source>
</evidence>
<feature type="domain" description="Gag polyprotein C-terminal" evidence="19">
    <location>
        <begin position="486"/>
        <end position="581"/>
    </location>
</feature>
<dbReference type="InterPro" id="IPR004957">
    <property type="entry name" value="Gag_N"/>
</dbReference>
<dbReference type="GO" id="GO:0003677">
    <property type="term" value="F:DNA binding"/>
    <property type="evidence" value="ECO:0007669"/>
    <property type="project" value="UniProtKB-KW"/>
</dbReference>
<evidence type="ECO:0000256" key="16">
    <source>
        <dbReference type="ARBA" id="ARBA00025354"/>
    </source>
</evidence>